<evidence type="ECO:0000256" key="2">
    <source>
        <dbReference type="ARBA" id="ARBA00022670"/>
    </source>
</evidence>
<keyword evidence="5 9" id="KW-0862">Zinc</keyword>
<evidence type="ECO:0000256" key="6">
    <source>
        <dbReference type="ARBA" id="ARBA00023049"/>
    </source>
</evidence>
<dbReference type="STRING" id="400682.A0A1X7U0D0"/>
<keyword evidence="2 10" id="KW-0645">Protease</keyword>
<evidence type="ECO:0000256" key="9">
    <source>
        <dbReference type="PIRSR" id="PIRSR601577-2"/>
    </source>
</evidence>
<dbReference type="OrthoDB" id="527990at2759"/>
<dbReference type="GO" id="GO:0005737">
    <property type="term" value="C:cytoplasm"/>
    <property type="evidence" value="ECO:0007669"/>
    <property type="project" value="TreeGrafter"/>
</dbReference>
<feature type="active site" evidence="8">
    <location>
        <position position="234"/>
    </location>
</feature>
<sequence>MAGVSIRFLLIVGLVSYCAASEEIIEDKGDIIHGVYLEPFSSLILRDSDQSLRLSIYYDDSITNGIPSSVRDRIQNSIVPKLKTFFESLLMVRPTQAPILLQRSCTGGSYYPTNINNTIRCAYTCQSSTTCGQTTVPSDHLKACIQCNGNSNTCTKTGSDGSGISNADMILYVSAVVAGSCGGGSGSTSTIAFATTCQMESALDRPIAGSVNFCPSAITDKVTDDFIIATAKHEIIHALAFSPSLYPFWRDQNGKPRTDRDSNGYPPRGSGYYNYMWSDSTIKQVTYNDWQVYKGSVSHTVNLVVTPTVVAEAARYFDCSSLVGVELENQGGQGTQLSHWEKRILGVRGL</sequence>
<feature type="binding site" evidence="9">
    <location>
        <position position="237"/>
    </location>
    <ligand>
        <name>Zn(2+)</name>
        <dbReference type="ChEBI" id="CHEBI:29105"/>
        <note>catalytic</note>
    </ligand>
</feature>
<evidence type="ECO:0000256" key="8">
    <source>
        <dbReference type="PIRSR" id="PIRSR601577-1"/>
    </source>
</evidence>
<feature type="binding site" evidence="9">
    <location>
        <position position="233"/>
    </location>
    <ligand>
        <name>Zn(2+)</name>
        <dbReference type="ChEBI" id="CHEBI:29105"/>
        <note>catalytic</note>
    </ligand>
</feature>
<dbReference type="Pfam" id="PF01457">
    <property type="entry name" value="Peptidase_M8"/>
    <property type="match status" value="1"/>
</dbReference>
<dbReference type="InterPro" id="IPR001577">
    <property type="entry name" value="Peptidase_M8"/>
</dbReference>
<keyword evidence="10" id="KW-0732">Signal</keyword>
<comment type="similarity">
    <text evidence="1 10">Belongs to the peptidase M8 family.</text>
</comment>
<dbReference type="SUPFAM" id="SSF55486">
    <property type="entry name" value="Metalloproteases ('zincins'), catalytic domain"/>
    <property type="match status" value="1"/>
</dbReference>
<dbReference type="InParanoid" id="A0A1X7U0D0"/>
<dbReference type="PANTHER" id="PTHR10942">
    <property type="entry name" value="LEISHMANOLYSIN-LIKE PEPTIDASE"/>
    <property type="match status" value="1"/>
</dbReference>
<dbReference type="EC" id="3.4.24.-" evidence="10"/>
<evidence type="ECO:0000256" key="10">
    <source>
        <dbReference type="RuleBase" id="RU366077"/>
    </source>
</evidence>
<dbReference type="Gene3D" id="3.90.132.10">
    <property type="entry name" value="Leishmanolysin , domain 2"/>
    <property type="match status" value="1"/>
</dbReference>
<dbReference type="GO" id="GO:0046872">
    <property type="term" value="F:metal ion binding"/>
    <property type="evidence" value="ECO:0007669"/>
    <property type="project" value="UniProtKB-KW"/>
</dbReference>
<dbReference type="GO" id="GO:0004222">
    <property type="term" value="F:metalloendopeptidase activity"/>
    <property type="evidence" value="ECO:0007669"/>
    <property type="project" value="UniProtKB-UniRule"/>
</dbReference>
<dbReference type="GO" id="GO:0006508">
    <property type="term" value="P:proteolysis"/>
    <property type="evidence" value="ECO:0007669"/>
    <property type="project" value="UniProtKB-KW"/>
</dbReference>
<dbReference type="GO" id="GO:0016020">
    <property type="term" value="C:membrane"/>
    <property type="evidence" value="ECO:0007669"/>
    <property type="project" value="InterPro"/>
</dbReference>
<evidence type="ECO:0000313" key="11">
    <source>
        <dbReference type="EnsemblMetazoa" id="Aqu2.1.20838_001"/>
    </source>
</evidence>
<name>A0A1X7U0D0_AMPQE</name>
<evidence type="ECO:0000256" key="7">
    <source>
        <dbReference type="ARBA" id="ARBA00039717"/>
    </source>
</evidence>
<keyword evidence="4 10" id="KW-0378">Hydrolase</keyword>
<organism evidence="11">
    <name type="scientific">Amphimedon queenslandica</name>
    <name type="common">Sponge</name>
    <dbReference type="NCBI Taxonomy" id="400682"/>
    <lineage>
        <taxon>Eukaryota</taxon>
        <taxon>Metazoa</taxon>
        <taxon>Porifera</taxon>
        <taxon>Demospongiae</taxon>
        <taxon>Heteroscleromorpha</taxon>
        <taxon>Haplosclerida</taxon>
        <taxon>Niphatidae</taxon>
        <taxon>Amphimedon</taxon>
    </lineage>
</organism>
<reference evidence="11" key="1">
    <citation type="submission" date="2017-05" db="UniProtKB">
        <authorList>
            <consortium name="EnsemblMetazoa"/>
        </authorList>
    </citation>
    <scope>IDENTIFICATION</scope>
</reference>
<dbReference type="EnsemblMetazoa" id="Aqu2.1.20838_001">
    <property type="protein sequence ID" value="Aqu2.1.20838_001"/>
    <property type="gene ID" value="Aqu2.1.20838"/>
</dbReference>
<dbReference type="AlphaFoldDB" id="A0A1X7U0D0"/>
<accession>A0A1X7U0D0</accession>
<feature type="binding site" evidence="9">
    <location>
        <position position="339"/>
    </location>
    <ligand>
        <name>Zn(2+)</name>
        <dbReference type="ChEBI" id="CHEBI:29105"/>
        <note>catalytic</note>
    </ligand>
</feature>
<keyword evidence="3 9" id="KW-0479">Metal-binding</keyword>
<dbReference type="eggNOG" id="KOG2556">
    <property type="taxonomic scope" value="Eukaryota"/>
</dbReference>
<evidence type="ECO:0000256" key="4">
    <source>
        <dbReference type="ARBA" id="ARBA00022801"/>
    </source>
</evidence>
<evidence type="ECO:0000256" key="3">
    <source>
        <dbReference type="ARBA" id="ARBA00022723"/>
    </source>
</evidence>
<feature type="signal peptide" evidence="10">
    <location>
        <begin position="1"/>
        <end position="20"/>
    </location>
</feature>
<dbReference type="Gene3D" id="3.10.170.20">
    <property type="match status" value="1"/>
</dbReference>
<dbReference type="GO" id="GO:0007155">
    <property type="term" value="P:cell adhesion"/>
    <property type="evidence" value="ECO:0007669"/>
    <property type="project" value="InterPro"/>
</dbReference>
<comment type="cofactor">
    <cofactor evidence="9 10">
        <name>Zn(2+)</name>
        <dbReference type="ChEBI" id="CHEBI:29105"/>
    </cofactor>
    <text evidence="9 10">Binds 1 zinc ion per subunit.</text>
</comment>
<protein>
    <recommendedName>
        <fullName evidence="7 10">Leishmanolysin-like peptidase</fullName>
        <ecNumber evidence="10">3.4.24.-</ecNumber>
    </recommendedName>
</protein>
<evidence type="ECO:0000256" key="1">
    <source>
        <dbReference type="ARBA" id="ARBA00005860"/>
    </source>
</evidence>
<dbReference type="PANTHER" id="PTHR10942:SF0">
    <property type="entry name" value="LEISHMANOLYSIN-LIKE PEPTIDASE"/>
    <property type="match status" value="1"/>
</dbReference>
<proteinExistence type="inferred from homology"/>
<feature type="chain" id="PRO_5023973846" description="Leishmanolysin-like peptidase" evidence="10">
    <location>
        <begin position="21"/>
        <end position="350"/>
    </location>
</feature>
<keyword evidence="6 9" id="KW-0482">Metalloprotease</keyword>
<evidence type="ECO:0000256" key="5">
    <source>
        <dbReference type="ARBA" id="ARBA00022833"/>
    </source>
</evidence>